<keyword evidence="3" id="KW-1185">Reference proteome</keyword>
<evidence type="ECO:0000256" key="1">
    <source>
        <dbReference type="SAM" id="MobiDB-lite"/>
    </source>
</evidence>
<feature type="region of interest" description="Disordered" evidence="1">
    <location>
        <begin position="1"/>
        <end position="22"/>
    </location>
</feature>
<sequence length="77" mass="8778">MRSVGRLTDSGSPGQESPDDEILDGLVKAATIQTEPRDHRRRARQFNRKSCKCIFRMRRTRTLKLVDDQSSSTVTTI</sequence>
<protein>
    <submittedName>
        <fullName evidence="2">Uncharacterized protein</fullName>
    </submittedName>
</protein>
<organism evidence="2 3">
    <name type="scientific">Wuchereria bancrofti</name>
    <dbReference type="NCBI Taxonomy" id="6293"/>
    <lineage>
        <taxon>Eukaryota</taxon>
        <taxon>Metazoa</taxon>
        <taxon>Ecdysozoa</taxon>
        <taxon>Nematoda</taxon>
        <taxon>Chromadorea</taxon>
        <taxon>Rhabditida</taxon>
        <taxon>Spirurina</taxon>
        <taxon>Spiruromorpha</taxon>
        <taxon>Filarioidea</taxon>
        <taxon>Onchocercidae</taxon>
        <taxon>Wuchereria</taxon>
    </lineage>
</organism>
<reference evidence="2 3" key="1">
    <citation type="submission" date="2018-11" db="EMBL/GenBank/DDBJ databases">
        <authorList>
            <consortium name="Pathogen Informatics"/>
        </authorList>
    </citation>
    <scope>NUCLEOTIDE SEQUENCE [LARGE SCALE GENOMIC DNA]</scope>
</reference>
<dbReference type="Proteomes" id="UP000270924">
    <property type="component" value="Unassembled WGS sequence"/>
</dbReference>
<name>A0A3P7E8I9_WUCBA</name>
<evidence type="ECO:0000313" key="3">
    <source>
        <dbReference type="Proteomes" id="UP000270924"/>
    </source>
</evidence>
<accession>A0A3P7E8I9</accession>
<dbReference type="InParanoid" id="A0A3P7E8I9"/>
<evidence type="ECO:0000313" key="2">
    <source>
        <dbReference type="EMBL" id="VDM17783.1"/>
    </source>
</evidence>
<dbReference type="OrthoDB" id="5867692at2759"/>
<gene>
    <name evidence="2" type="ORF">WBA_LOCUS9864</name>
</gene>
<proteinExistence type="predicted"/>
<dbReference type="AlphaFoldDB" id="A0A3P7E8I9"/>
<dbReference type="EMBL" id="UYWW01010435">
    <property type="protein sequence ID" value="VDM17783.1"/>
    <property type="molecule type" value="Genomic_DNA"/>
</dbReference>